<keyword evidence="8" id="KW-0718">Serine biosynthesis</keyword>
<comment type="caution">
    <text evidence="11">The sequence shown here is derived from an EMBL/GenBank/DDBJ whole genome shotgun (WGS) entry which is preliminary data.</text>
</comment>
<keyword evidence="7" id="KW-0460">Magnesium</keyword>
<dbReference type="InterPro" id="IPR036412">
    <property type="entry name" value="HAD-like_sf"/>
</dbReference>
<dbReference type="EC" id="3.1.3.3" evidence="3"/>
<sequence>MKAPPATHVIFDFDQTLVNHESTLEIVKSAIADSPNAQVTLEQLNLIVPKALSGQANIRELLYLMKTLACVRKHHVHRYTQAIIGNLDPALVQTLHNLQQEGTQVHILSGGYTEWIAPIAHSLNINAQDVKANRLFWAGSRAVCPRPSPLINPSRGKSKIVRQWRKNGRLQGSVLMVGDAGSDHQVYADGWVDGFVCADYYTTQPMPEMSGHILRADSPKQVYPHLQALMRALP</sequence>
<dbReference type="InterPro" id="IPR050582">
    <property type="entry name" value="HAD-like_SerB"/>
</dbReference>
<evidence type="ECO:0000256" key="1">
    <source>
        <dbReference type="ARBA" id="ARBA00001946"/>
    </source>
</evidence>
<dbReference type="RefSeq" id="WP_064054757.1">
    <property type="nucleotide sequence ID" value="NZ_RBPW01000166.1"/>
</dbReference>
<dbReference type="Gene3D" id="3.40.50.1000">
    <property type="entry name" value="HAD superfamily/HAD-like"/>
    <property type="match status" value="1"/>
</dbReference>
<dbReference type="Proteomes" id="UP000276587">
    <property type="component" value="Unassembled WGS sequence"/>
</dbReference>
<evidence type="ECO:0000256" key="3">
    <source>
        <dbReference type="ARBA" id="ARBA00012640"/>
    </source>
</evidence>
<comment type="catalytic activity">
    <reaction evidence="10">
        <text>O-phospho-D-serine + H2O = D-serine + phosphate</text>
        <dbReference type="Rhea" id="RHEA:24873"/>
        <dbReference type="ChEBI" id="CHEBI:15377"/>
        <dbReference type="ChEBI" id="CHEBI:35247"/>
        <dbReference type="ChEBI" id="CHEBI:43474"/>
        <dbReference type="ChEBI" id="CHEBI:58680"/>
        <dbReference type="EC" id="3.1.3.3"/>
    </reaction>
</comment>
<dbReference type="GO" id="GO:0006564">
    <property type="term" value="P:L-serine biosynthetic process"/>
    <property type="evidence" value="ECO:0007669"/>
    <property type="project" value="UniProtKB-KW"/>
</dbReference>
<dbReference type="GO" id="GO:0000287">
    <property type="term" value="F:magnesium ion binding"/>
    <property type="evidence" value="ECO:0007669"/>
    <property type="project" value="TreeGrafter"/>
</dbReference>
<dbReference type="NCBIfam" id="TIGR01488">
    <property type="entry name" value="HAD-SF-IB"/>
    <property type="match status" value="1"/>
</dbReference>
<dbReference type="InterPro" id="IPR023214">
    <property type="entry name" value="HAD_sf"/>
</dbReference>
<dbReference type="PANTHER" id="PTHR43344:SF2">
    <property type="entry name" value="PHOSPHOSERINE PHOSPHATASE"/>
    <property type="match status" value="1"/>
</dbReference>
<evidence type="ECO:0000313" key="11">
    <source>
        <dbReference type="EMBL" id="RMP08920.1"/>
    </source>
</evidence>
<accession>A0A3M3WNI6</accession>
<evidence type="ECO:0000256" key="9">
    <source>
        <dbReference type="ARBA" id="ARBA00048138"/>
    </source>
</evidence>
<comment type="catalytic activity">
    <reaction evidence="9">
        <text>O-phospho-L-serine + H2O = L-serine + phosphate</text>
        <dbReference type="Rhea" id="RHEA:21208"/>
        <dbReference type="ChEBI" id="CHEBI:15377"/>
        <dbReference type="ChEBI" id="CHEBI:33384"/>
        <dbReference type="ChEBI" id="CHEBI:43474"/>
        <dbReference type="ChEBI" id="CHEBI:57524"/>
        <dbReference type="EC" id="3.1.3.3"/>
    </reaction>
</comment>
<evidence type="ECO:0000256" key="10">
    <source>
        <dbReference type="ARBA" id="ARBA00048523"/>
    </source>
</evidence>
<keyword evidence="4" id="KW-0028">Amino-acid biosynthesis</keyword>
<evidence type="ECO:0000256" key="6">
    <source>
        <dbReference type="ARBA" id="ARBA00022801"/>
    </source>
</evidence>
<comment type="pathway">
    <text evidence="2">Amino-acid biosynthesis; L-serine biosynthesis; L-serine from 3-phospho-D-glycerate: step 3/3.</text>
</comment>
<dbReference type="AlphaFoldDB" id="A0A3M3WNI6"/>
<evidence type="ECO:0000256" key="8">
    <source>
        <dbReference type="ARBA" id="ARBA00023299"/>
    </source>
</evidence>
<proteinExistence type="predicted"/>
<keyword evidence="5" id="KW-0479">Metal-binding</keyword>
<comment type="cofactor">
    <cofactor evidence="1">
        <name>Mg(2+)</name>
        <dbReference type="ChEBI" id="CHEBI:18420"/>
    </cofactor>
</comment>
<dbReference type="SUPFAM" id="SSF56784">
    <property type="entry name" value="HAD-like"/>
    <property type="match status" value="1"/>
</dbReference>
<reference evidence="11 12" key="1">
    <citation type="submission" date="2018-08" db="EMBL/GenBank/DDBJ databases">
        <title>Recombination of ecologically and evolutionarily significant loci maintains genetic cohesion in the Pseudomonas syringae species complex.</title>
        <authorList>
            <person name="Dillon M."/>
            <person name="Thakur S."/>
            <person name="Almeida R.N.D."/>
            <person name="Weir B.S."/>
            <person name="Guttman D.S."/>
        </authorList>
    </citation>
    <scope>NUCLEOTIDE SEQUENCE [LARGE SCALE GENOMIC DNA]</scope>
    <source>
        <strain evidence="11 12">ICMP 3555</strain>
    </source>
</reference>
<evidence type="ECO:0000313" key="12">
    <source>
        <dbReference type="Proteomes" id="UP000276587"/>
    </source>
</evidence>
<gene>
    <name evidence="11" type="ORF">ALQ29_03472</name>
</gene>
<keyword evidence="6" id="KW-0378">Hydrolase</keyword>
<dbReference type="EMBL" id="RBQF01000177">
    <property type="protein sequence ID" value="RMP08920.1"/>
    <property type="molecule type" value="Genomic_DNA"/>
</dbReference>
<evidence type="ECO:0000256" key="4">
    <source>
        <dbReference type="ARBA" id="ARBA00022605"/>
    </source>
</evidence>
<name>A0A3M3WNI6_PSEMA</name>
<evidence type="ECO:0000256" key="7">
    <source>
        <dbReference type="ARBA" id="ARBA00022842"/>
    </source>
</evidence>
<dbReference type="PANTHER" id="PTHR43344">
    <property type="entry name" value="PHOSPHOSERINE PHOSPHATASE"/>
    <property type="match status" value="1"/>
</dbReference>
<dbReference type="GO" id="GO:0036424">
    <property type="term" value="F:L-phosphoserine phosphatase activity"/>
    <property type="evidence" value="ECO:0007669"/>
    <property type="project" value="TreeGrafter"/>
</dbReference>
<keyword evidence="12" id="KW-1185">Reference proteome</keyword>
<dbReference type="Pfam" id="PF12710">
    <property type="entry name" value="HAD"/>
    <property type="match status" value="1"/>
</dbReference>
<dbReference type="GO" id="GO:0005737">
    <property type="term" value="C:cytoplasm"/>
    <property type="evidence" value="ECO:0007669"/>
    <property type="project" value="TreeGrafter"/>
</dbReference>
<dbReference type="Gene3D" id="1.10.150.210">
    <property type="entry name" value="Phosphoserine phosphatase, domain 2"/>
    <property type="match status" value="1"/>
</dbReference>
<evidence type="ECO:0000256" key="5">
    <source>
        <dbReference type="ARBA" id="ARBA00022723"/>
    </source>
</evidence>
<organism evidence="11 12">
    <name type="scientific">Pseudomonas marginalis pv. marginalis</name>
    <dbReference type="NCBI Taxonomy" id="97473"/>
    <lineage>
        <taxon>Bacteria</taxon>
        <taxon>Pseudomonadati</taxon>
        <taxon>Pseudomonadota</taxon>
        <taxon>Gammaproteobacteria</taxon>
        <taxon>Pseudomonadales</taxon>
        <taxon>Pseudomonadaceae</taxon>
        <taxon>Pseudomonas</taxon>
    </lineage>
</organism>
<protein>
    <recommendedName>
        <fullName evidence="3">phosphoserine phosphatase</fullName>
        <ecNumber evidence="3">3.1.3.3</ecNumber>
    </recommendedName>
</protein>
<evidence type="ECO:0000256" key="2">
    <source>
        <dbReference type="ARBA" id="ARBA00005135"/>
    </source>
</evidence>